<dbReference type="HOGENOM" id="CLU_2093382_0_0_11"/>
<dbReference type="AlphaFoldDB" id="D0L546"/>
<proteinExistence type="predicted"/>
<dbReference type="EMBL" id="CP001802">
    <property type="protein sequence ID" value="ACY20498.1"/>
    <property type="molecule type" value="Genomic_DNA"/>
</dbReference>
<dbReference type="RefSeq" id="WP_012833071.1">
    <property type="nucleotide sequence ID" value="NC_013441.1"/>
</dbReference>
<evidence type="ECO:0000313" key="3">
    <source>
        <dbReference type="Proteomes" id="UP000001219"/>
    </source>
</evidence>
<keyword evidence="3" id="KW-1185">Reference proteome</keyword>
<protein>
    <submittedName>
        <fullName evidence="2">Uncharacterized protein</fullName>
    </submittedName>
</protein>
<dbReference type="Proteomes" id="UP000001219">
    <property type="component" value="Chromosome"/>
</dbReference>
<reference evidence="2 3" key="2">
    <citation type="journal article" date="2010" name="Stand. Genomic Sci.">
        <title>Complete genome sequence of Gordonia bronchialis type strain (3410).</title>
        <authorList>
            <person name="Ivanova N."/>
            <person name="Sikorski J."/>
            <person name="Jando M."/>
            <person name="Lapidus A."/>
            <person name="Nolan M."/>
            <person name="Lucas S."/>
            <person name="Del Rio T.G."/>
            <person name="Tice H."/>
            <person name="Copeland A."/>
            <person name="Cheng J.F."/>
            <person name="Chen F."/>
            <person name="Bruce D."/>
            <person name="Goodwin L."/>
            <person name="Pitluck S."/>
            <person name="Mavromatis K."/>
            <person name="Ovchinnikova G."/>
            <person name="Pati A."/>
            <person name="Chen A."/>
            <person name="Palaniappan K."/>
            <person name="Land M."/>
            <person name="Hauser L."/>
            <person name="Chang Y.J."/>
            <person name="Jeffries C.D."/>
            <person name="Chain P."/>
            <person name="Saunders E."/>
            <person name="Han C."/>
            <person name="Detter J.C."/>
            <person name="Brettin T."/>
            <person name="Rohde M."/>
            <person name="Goker M."/>
            <person name="Bristow J."/>
            <person name="Eisen J.A."/>
            <person name="Markowitz V."/>
            <person name="Hugenholtz P."/>
            <person name="Klenk H.P."/>
            <person name="Kyrpides N.C."/>
        </authorList>
    </citation>
    <scope>NUCLEOTIDE SEQUENCE [LARGE SCALE GENOMIC DNA]</scope>
    <source>
        <strain evidence="3">ATCC 25592 / DSM 43247 / BCRC 13721 / JCM 3198 / KCTC 3076 / NBRC 16047 / NCTC 10667</strain>
    </source>
</reference>
<evidence type="ECO:0000256" key="1">
    <source>
        <dbReference type="SAM" id="MobiDB-lite"/>
    </source>
</evidence>
<dbReference type="OrthoDB" id="9962349at2"/>
<name>D0L546_GORB4</name>
<feature type="region of interest" description="Disordered" evidence="1">
    <location>
        <begin position="33"/>
        <end position="53"/>
    </location>
</feature>
<evidence type="ECO:0000313" key="2">
    <source>
        <dbReference type="EMBL" id="ACY20498.1"/>
    </source>
</evidence>
<dbReference type="STRING" id="526226.Gbro_1194"/>
<reference evidence="3" key="1">
    <citation type="submission" date="2009-10" db="EMBL/GenBank/DDBJ databases">
        <title>The complete chromosome of Gordonia bronchialis DSM 43247.</title>
        <authorList>
            <consortium name="US DOE Joint Genome Institute (JGI-PGF)"/>
            <person name="Lucas S."/>
            <person name="Copeland A."/>
            <person name="Lapidus A."/>
            <person name="Glavina del Rio T."/>
            <person name="Dalin E."/>
            <person name="Tice H."/>
            <person name="Bruce D."/>
            <person name="Goodwin L."/>
            <person name="Pitluck S."/>
            <person name="Kyrpides N."/>
            <person name="Mavromatis K."/>
            <person name="Ivanova N."/>
            <person name="Ovchinnikova G."/>
            <person name="Saunders E."/>
            <person name="Brettin T."/>
            <person name="Detter J.C."/>
            <person name="Han C."/>
            <person name="Larimer F."/>
            <person name="Land M."/>
            <person name="Hauser L."/>
            <person name="Markowitz V."/>
            <person name="Cheng J.-F."/>
            <person name="Hugenholtz P."/>
            <person name="Woyke T."/>
            <person name="Wu D."/>
            <person name="Jando M."/>
            <person name="Schneider S."/>
            <person name="Goeker M."/>
            <person name="Klenk H.-P."/>
            <person name="Eisen J.A."/>
        </authorList>
    </citation>
    <scope>NUCLEOTIDE SEQUENCE [LARGE SCALE GENOMIC DNA]</scope>
    <source>
        <strain evidence="3">ATCC 25592 / DSM 43247 / BCRC 13721 / JCM 3198 / KCTC 3076 / NBRC 16047 / NCTC 10667</strain>
    </source>
</reference>
<organism evidence="2 3">
    <name type="scientific">Gordonia bronchialis (strain ATCC 25592 / DSM 43247 / BCRC 13721 / JCM 3198 / KCTC 3076 / NBRC 16047 / NCTC 10667)</name>
    <name type="common">Rhodococcus bronchialis</name>
    <dbReference type="NCBI Taxonomy" id="526226"/>
    <lineage>
        <taxon>Bacteria</taxon>
        <taxon>Bacillati</taxon>
        <taxon>Actinomycetota</taxon>
        <taxon>Actinomycetes</taxon>
        <taxon>Mycobacteriales</taxon>
        <taxon>Gordoniaceae</taxon>
        <taxon>Gordonia</taxon>
    </lineage>
</organism>
<dbReference type="KEGG" id="gbr:Gbro_1194"/>
<accession>D0L546</accession>
<sequence>MIEAFEEAFRELERAMDDVATATIRANNVEFPPVEITTSAAPEPDPGRTGDDLADLRRWAVDPAARDAELWWRVDEAVDAELEAMGAMVSQTRLDEIVVDVRVHFTEQLRQFGGDR</sequence>
<gene>
    <name evidence="2" type="ordered locus">Gbro_1194</name>
</gene>